<dbReference type="Proteomes" id="UP000271241">
    <property type="component" value="Unassembled WGS sequence"/>
</dbReference>
<reference evidence="5" key="1">
    <citation type="journal article" date="2018" name="Nat. Microbiol.">
        <title>Leveraging single-cell genomics to expand the fungal tree of life.</title>
        <authorList>
            <person name="Ahrendt S.R."/>
            <person name="Quandt C.A."/>
            <person name="Ciobanu D."/>
            <person name="Clum A."/>
            <person name="Salamov A."/>
            <person name="Andreopoulos B."/>
            <person name="Cheng J.F."/>
            <person name="Woyke T."/>
            <person name="Pelin A."/>
            <person name="Henrissat B."/>
            <person name="Reynolds N.K."/>
            <person name="Benny G.L."/>
            <person name="Smith M.E."/>
            <person name="James T.Y."/>
            <person name="Grigoriev I.V."/>
        </authorList>
    </citation>
    <scope>NUCLEOTIDE SEQUENCE [LARGE SCALE GENOMIC DNA]</scope>
    <source>
        <strain evidence="5">RSA 1356</strain>
    </source>
</reference>
<evidence type="ECO:0000256" key="1">
    <source>
        <dbReference type="ARBA" id="ARBA00006180"/>
    </source>
</evidence>
<keyword evidence="5" id="KW-1185">Reference proteome</keyword>
<evidence type="ECO:0000256" key="3">
    <source>
        <dbReference type="SAM" id="MobiDB-lite"/>
    </source>
</evidence>
<accession>A0A4P9XSE7</accession>
<evidence type="ECO:0000256" key="2">
    <source>
        <dbReference type="ARBA" id="ARBA00023306"/>
    </source>
</evidence>
<evidence type="ECO:0000313" key="4">
    <source>
        <dbReference type="EMBL" id="RKP09045.1"/>
    </source>
</evidence>
<dbReference type="Pfam" id="PF04499">
    <property type="entry name" value="SAPS"/>
    <property type="match status" value="1"/>
</dbReference>
<dbReference type="GO" id="GO:0019888">
    <property type="term" value="F:protein phosphatase regulator activity"/>
    <property type="evidence" value="ECO:0007669"/>
    <property type="project" value="TreeGrafter"/>
</dbReference>
<gene>
    <name evidence="4" type="ORF">THASP1DRAFT_14785</name>
</gene>
<dbReference type="EMBL" id="KZ992546">
    <property type="protein sequence ID" value="RKP09045.1"/>
    <property type="molecule type" value="Genomic_DNA"/>
</dbReference>
<dbReference type="InterPro" id="IPR007587">
    <property type="entry name" value="SAPS"/>
</dbReference>
<dbReference type="GO" id="GO:0005829">
    <property type="term" value="C:cytosol"/>
    <property type="evidence" value="ECO:0007669"/>
    <property type="project" value="TreeGrafter"/>
</dbReference>
<evidence type="ECO:0000313" key="5">
    <source>
        <dbReference type="Proteomes" id="UP000271241"/>
    </source>
</evidence>
<dbReference type="GO" id="GO:0005634">
    <property type="term" value="C:nucleus"/>
    <property type="evidence" value="ECO:0007669"/>
    <property type="project" value="TreeGrafter"/>
</dbReference>
<protein>
    <submittedName>
        <fullName evidence="4">SIT4 phosphatase-associated protein-domain-containing protein</fullName>
    </submittedName>
</protein>
<dbReference type="AlphaFoldDB" id="A0A4P9XSE7"/>
<sequence length="580" mass="64875">MFWRFGFNPVSAVDQLLEKEDVTLEELMDEEDLLQECKSHNVRLIEYLSEPATLEKLLQYVIADGEDEKERFKYPYVASEVIACEIWSICELIVENRAIMNNFWSFLSRPAPLNPLQASYFSKVMGVLLQKKTVEVLAFIKGQPNVLDRFLEHMATSAVMDLLLKIISMEEIPDGQGIVEWLNQQGLMSALIGRMDPNNDPDVHATAAQVLLDIITISQSSNPEQPSIGTNSLIRELKSAACVTRLVDYMLDPKAPNSTSTLVNGVAIFIELIRRNYNDLEEEEDVTAPPPVDLSDLICVLIERLPEFKQLLMSPKSVSDAVDTTMGRRVPLGFERLRVCELFAELLHLSNMGLLNSLLASDTDSAAAQPAAKSETHPISVGAALKLKFIETGVLSTCLDLFFDFPWNNFLHTVVYDMVHQVLNLPLDVGCNRNLVVSLFCDAKITCRITSAQRTNDFNVEQPKGVRLGFMGHLTFIADQVVRLLERSTSELGAAIEPYCTAEDWQEYVSKTLRETKERDHEQLGGQRPSALAGMSMLNLVDNDDDDEEDDEDGERQASRNLASDQVCFDDGSALALSED</sequence>
<dbReference type="GO" id="GO:0019903">
    <property type="term" value="F:protein phosphatase binding"/>
    <property type="evidence" value="ECO:0007669"/>
    <property type="project" value="InterPro"/>
</dbReference>
<name>A0A4P9XSE7_9FUNG</name>
<feature type="compositionally biased region" description="Acidic residues" evidence="3">
    <location>
        <begin position="542"/>
        <end position="554"/>
    </location>
</feature>
<comment type="similarity">
    <text evidence="1">Belongs to the SAPS family.</text>
</comment>
<dbReference type="STRING" id="78915.A0A4P9XSE7"/>
<proteinExistence type="inferred from homology"/>
<dbReference type="PANTHER" id="PTHR12634:SF8">
    <property type="entry name" value="FIERY MOUNTAIN, ISOFORM D"/>
    <property type="match status" value="1"/>
</dbReference>
<dbReference type="PANTHER" id="PTHR12634">
    <property type="entry name" value="SIT4 YEAST -ASSOCIATING PROTEIN-RELATED"/>
    <property type="match status" value="1"/>
</dbReference>
<organism evidence="4 5">
    <name type="scientific">Thamnocephalis sphaerospora</name>
    <dbReference type="NCBI Taxonomy" id="78915"/>
    <lineage>
        <taxon>Eukaryota</taxon>
        <taxon>Fungi</taxon>
        <taxon>Fungi incertae sedis</taxon>
        <taxon>Zoopagomycota</taxon>
        <taxon>Zoopagomycotina</taxon>
        <taxon>Zoopagomycetes</taxon>
        <taxon>Zoopagales</taxon>
        <taxon>Sigmoideomycetaceae</taxon>
        <taxon>Thamnocephalis</taxon>
    </lineage>
</organism>
<keyword evidence="2" id="KW-0131">Cell cycle</keyword>
<dbReference type="OrthoDB" id="295029at2759"/>
<feature type="region of interest" description="Disordered" evidence="3">
    <location>
        <begin position="535"/>
        <end position="580"/>
    </location>
</feature>